<name>A0A6N4TMW9_9FIRM</name>
<keyword evidence="3" id="KW-1185">Reference proteome</keyword>
<feature type="transmembrane region" description="Helical" evidence="1">
    <location>
        <begin position="421"/>
        <end position="441"/>
    </location>
</feature>
<evidence type="ECO:0000313" key="3">
    <source>
        <dbReference type="Proteomes" id="UP000464754"/>
    </source>
</evidence>
<keyword evidence="1" id="KW-0812">Transmembrane</keyword>
<dbReference type="EMBL" id="AP019695">
    <property type="protein sequence ID" value="BBK23814.1"/>
    <property type="molecule type" value="Genomic_DNA"/>
</dbReference>
<feature type="transmembrane region" description="Helical" evidence="1">
    <location>
        <begin position="241"/>
        <end position="265"/>
    </location>
</feature>
<dbReference type="Pfam" id="PF13347">
    <property type="entry name" value="MFS_2"/>
    <property type="match status" value="1"/>
</dbReference>
<feature type="transmembrane region" description="Helical" evidence="1">
    <location>
        <begin position="277"/>
        <end position="299"/>
    </location>
</feature>
<gene>
    <name evidence="2" type="ORF">Aargi30884_27170</name>
</gene>
<dbReference type="KEGG" id="aarg:Aargi30884_27170"/>
<dbReference type="PANTHER" id="PTHR11328">
    <property type="entry name" value="MAJOR FACILITATOR SUPERFAMILY DOMAIN-CONTAINING PROTEIN"/>
    <property type="match status" value="1"/>
</dbReference>
<reference evidence="3" key="1">
    <citation type="submission" date="2019-05" db="EMBL/GenBank/DDBJ databases">
        <title>Complete genome sequencing of Absiella argi strain JCM 30884.</title>
        <authorList>
            <person name="Sakamoto M."/>
            <person name="Murakami T."/>
            <person name="Mori H."/>
        </authorList>
    </citation>
    <scope>NUCLEOTIDE SEQUENCE [LARGE SCALE GENOMIC DNA]</scope>
    <source>
        <strain evidence="3">JCM 30884</strain>
    </source>
</reference>
<dbReference type="InterPro" id="IPR036259">
    <property type="entry name" value="MFS_trans_sf"/>
</dbReference>
<evidence type="ECO:0000313" key="2">
    <source>
        <dbReference type="EMBL" id="BBK23814.1"/>
    </source>
</evidence>
<dbReference type="GO" id="GO:0008643">
    <property type="term" value="P:carbohydrate transport"/>
    <property type="evidence" value="ECO:0007669"/>
    <property type="project" value="InterPro"/>
</dbReference>
<feature type="transmembrane region" description="Helical" evidence="1">
    <location>
        <begin position="155"/>
        <end position="176"/>
    </location>
</feature>
<dbReference type="PANTHER" id="PTHR11328:SF24">
    <property type="entry name" value="MAJOR FACILITATOR SUPERFAMILY (MFS) PROFILE DOMAIN-CONTAINING PROTEIN"/>
    <property type="match status" value="1"/>
</dbReference>
<organism evidence="2 3">
    <name type="scientific">Amedibacterium intestinale</name>
    <dbReference type="NCBI Taxonomy" id="2583452"/>
    <lineage>
        <taxon>Bacteria</taxon>
        <taxon>Bacillati</taxon>
        <taxon>Bacillota</taxon>
        <taxon>Erysipelotrichia</taxon>
        <taxon>Erysipelotrichales</taxon>
        <taxon>Erysipelotrichaceae</taxon>
        <taxon>Amedibacterium</taxon>
    </lineage>
</organism>
<feature type="transmembrane region" description="Helical" evidence="1">
    <location>
        <begin position="21"/>
        <end position="41"/>
    </location>
</feature>
<keyword evidence="1" id="KW-0472">Membrane</keyword>
<dbReference type="NCBIfam" id="TIGR00792">
    <property type="entry name" value="gph"/>
    <property type="match status" value="1"/>
</dbReference>
<dbReference type="CDD" id="cd17332">
    <property type="entry name" value="MFS_MelB_like"/>
    <property type="match status" value="1"/>
</dbReference>
<feature type="transmembrane region" description="Helical" evidence="1">
    <location>
        <begin position="330"/>
        <end position="357"/>
    </location>
</feature>
<protein>
    <submittedName>
        <fullName evidence="2">MFS transporter</fullName>
    </submittedName>
</protein>
<accession>A0A6N4TMW9</accession>
<sequence length="464" mass="50765">MTGKSKKKSEIGVLEKIAYGSGDLASNFILVLSSTSVIFFYTEALKLNAAIIGLIMMASRLFDGVSDILMGFIMDKTKSKRGKARAWIYWLAIPISISMVLLFLVPNMGDIGKYIYVAITYNLVTTVLYTAINIPYGAMTALMTRDQGERMSINVFRMVMAQIGSVIINMITIPLVNALGGTTHQTSWILASIIYGVIACALFYFTYFKCKERVHVENTGEDVQKMGFLKMAKICLKNEQWLIIVGIWVVMSFGLGAGMSVNNYYAKLVLGNENIGGIITSCTMISAIILMPALLPLVAKWGKRNMCMIGCLISLAGSIMMLVNPYDATWLIICNLIKGVGMTPLTGSIFAMVADTIEYGQWKTGTRTEGMLYSSTTFGAKIGAGVGTAIAMAMLSSAGFVEGAALAAQGEGVVPMLIQLVIWWPIIFTVIEFVLFCFYSLDKKYPKVMEDLSEREAQAKNAKN</sequence>
<feature type="transmembrane region" description="Helical" evidence="1">
    <location>
        <begin position="378"/>
        <end position="401"/>
    </location>
</feature>
<feature type="transmembrane region" description="Helical" evidence="1">
    <location>
        <begin position="86"/>
        <end position="108"/>
    </location>
</feature>
<feature type="transmembrane region" description="Helical" evidence="1">
    <location>
        <begin position="188"/>
        <end position="207"/>
    </location>
</feature>
<proteinExistence type="predicted"/>
<dbReference type="RefSeq" id="WP_163052467.1">
    <property type="nucleotide sequence ID" value="NZ_AP019695.1"/>
</dbReference>
<evidence type="ECO:0000256" key="1">
    <source>
        <dbReference type="SAM" id="Phobius"/>
    </source>
</evidence>
<dbReference type="GO" id="GO:0006814">
    <property type="term" value="P:sodium ion transport"/>
    <property type="evidence" value="ECO:0007669"/>
    <property type="project" value="InterPro"/>
</dbReference>
<dbReference type="SUPFAM" id="SSF103473">
    <property type="entry name" value="MFS general substrate transporter"/>
    <property type="match status" value="1"/>
</dbReference>
<dbReference type="GO" id="GO:0015293">
    <property type="term" value="F:symporter activity"/>
    <property type="evidence" value="ECO:0007669"/>
    <property type="project" value="InterPro"/>
</dbReference>
<dbReference type="AlphaFoldDB" id="A0A6N4TMW9"/>
<dbReference type="InterPro" id="IPR039672">
    <property type="entry name" value="MFS_2"/>
</dbReference>
<feature type="transmembrane region" description="Helical" evidence="1">
    <location>
        <begin position="114"/>
        <end position="134"/>
    </location>
</feature>
<dbReference type="Gene3D" id="1.20.1250.20">
    <property type="entry name" value="MFS general substrate transporter like domains"/>
    <property type="match status" value="2"/>
</dbReference>
<dbReference type="GO" id="GO:0005886">
    <property type="term" value="C:plasma membrane"/>
    <property type="evidence" value="ECO:0007669"/>
    <property type="project" value="TreeGrafter"/>
</dbReference>
<feature type="transmembrane region" description="Helical" evidence="1">
    <location>
        <begin position="306"/>
        <end position="324"/>
    </location>
</feature>
<dbReference type="Proteomes" id="UP000464754">
    <property type="component" value="Chromosome"/>
</dbReference>
<feature type="transmembrane region" description="Helical" evidence="1">
    <location>
        <begin position="47"/>
        <end position="74"/>
    </location>
</feature>
<keyword evidence="1" id="KW-1133">Transmembrane helix</keyword>
<dbReference type="InterPro" id="IPR001927">
    <property type="entry name" value="Na/Gal_symport"/>
</dbReference>